<keyword evidence="2" id="KW-1185">Reference proteome</keyword>
<dbReference type="EMBL" id="CP115300">
    <property type="protein sequence ID" value="WBO68094.1"/>
    <property type="molecule type" value="Genomic_DNA"/>
</dbReference>
<organism evidence="1 2">
    <name type="scientific">Streptomyces camelliae</name>
    <dbReference type="NCBI Taxonomy" id="3004093"/>
    <lineage>
        <taxon>Bacteria</taxon>
        <taxon>Bacillati</taxon>
        <taxon>Actinomycetota</taxon>
        <taxon>Actinomycetes</taxon>
        <taxon>Kitasatosporales</taxon>
        <taxon>Streptomycetaceae</taxon>
        <taxon>Streptomyces</taxon>
    </lineage>
</organism>
<evidence type="ECO:0000313" key="1">
    <source>
        <dbReference type="EMBL" id="WBO68094.1"/>
    </source>
</evidence>
<evidence type="ECO:0000313" key="2">
    <source>
        <dbReference type="Proteomes" id="UP001212326"/>
    </source>
</evidence>
<dbReference type="SUPFAM" id="SSF81901">
    <property type="entry name" value="HCP-like"/>
    <property type="match status" value="1"/>
</dbReference>
<dbReference type="Pfam" id="PF14559">
    <property type="entry name" value="TPR_19"/>
    <property type="match status" value="1"/>
</dbReference>
<dbReference type="InterPro" id="IPR011990">
    <property type="entry name" value="TPR-like_helical_dom_sf"/>
</dbReference>
<dbReference type="Proteomes" id="UP001212326">
    <property type="component" value="Chromosome"/>
</dbReference>
<evidence type="ECO:0008006" key="3">
    <source>
        <dbReference type="Google" id="ProtNLM"/>
    </source>
</evidence>
<gene>
    <name evidence="1" type="ORF">O1G22_37380</name>
</gene>
<proteinExistence type="predicted"/>
<dbReference type="RefSeq" id="WP_270085356.1">
    <property type="nucleotide sequence ID" value="NZ_CP115300.1"/>
</dbReference>
<accession>A0ABY7PBV1</accession>
<dbReference type="Gene3D" id="1.25.40.10">
    <property type="entry name" value="Tetratricopeptide repeat domain"/>
    <property type="match status" value="1"/>
</dbReference>
<sequence>MTPAPVRGDHEPTTTNGTIALVNLSARIDGLTARAQQADEAGPFTVAPQAGLVDLLTLRGHFLGRIADYEQAARLADGWVRRAPEHTAALLARARARATLHRCADAMADLDAAARLGAAPAALDAERAAILQAVGCHTEARSLLRKAAPHQSDFAMLGALAVFRAERGETTEAEHVFEEARRRCHGVSPFPLAQLDFRRGVMWMRAGDLPRARRWFEAACRRVPGYAPATGHLAEVELLLGDPRAAVARLRSLAETSDDPEYAAHLARALRAADRHQEAQAWRDQAAEQYEDLVLRHPEAYADHAADFWLTVGGDVDRGLQLALRTLVMRQTTRSYALVGRARTVGGQETLGTALPRHLAVNM</sequence>
<protein>
    <recommendedName>
        <fullName evidence="3">Tetratricopeptide repeat protein</fullName>
    </recommendedName>
</protein>
<reference evidence="1 2" key="1">
    <citation type="submission" date="2022-12" db="EMBL/GenBank/DDBJ databases">
        <authorList>
            <person name="Mo P."/>
        </authorList>
    </citation>
    <scope>NUCLEOTIDE SEQUENCE [LARGE SCALE GENOMIC DNA]</scope>
    <source>
        <strain evidence="1 2">HUAS 2-6</strain>
    </source>
</reference>
<name>A0ABY7PBV1_9ACTN</name>